<protein>
    <recommendedName>
        <fullName evidence="8">Ig-like domain-containing protein</fullName>
    </recommendedName>
</protein>
<evidence type="ECO:0000313" key="6">
    <source>
        <dbReference type="Ensembl" id="ENSDLAP00005082255.1"/>
    </source>
</evidence>
<reference evidence="6" key="2">
    <citation type="submission" date="2025-09" db="UniProtKB">
        <authorList>
            <consortium name="Ensembl"/>
        </authorList>
    </citation>
    <scope>IDENTIFICATION</scope>
</reference>
<gene>
    <name evidence="6" type="primary">LOC127359017</name>
</gene>
<dbReference type="GO" id="GO:0004888">
    <property type="term" value="F:transmembrane signaling receptor activity"/>
    <property type="evidence" value="ECO:0007669"/>
    <property type="project" value="TreeGrafter"/>
</dbReference>
<evidence type="ECO:0000313" key="7">
    <source>
        <dbReference type="Proteomes" id="UP000694389"/>
    </source>
</evidence>
<sequence length="419" mass="45014">MKASSVSLLLTPTDSPHPDNMKASSVSLLLTLTDSPHPDNMKASSVSLLLGVSVLLLSALTVSAVSLEVSPNRPQFFREESVCLKCVGDGHTADGWTVKRTAGGHNEDFGRFDGSCYIISKLSQSDTGVYWCGTSSGQKSNQINITVTNYRGVILELPALPVMTGSDVTLRCRKRGVSTFEAFFFKNGVHIGSGPEGQFTISKVQQSDEGLYWCFIERTVESPRSWLRVRGPPALTTLPLPPPPPVASSSSSSCRLLPSLLSPPPSWSSCRFSGSGSGSGWSCVALQESIRYCPICSEETRCRSSRAFNLLSWSLSADGGGYGEPSGLTVLTAAGVAVLLYGLTVSADSSLPVLRLFCHLVVVCPYCVCTALMASICCSRKTGNKEVVSMEMTQRVRGGHRLDEEYDDVTADVTTEYKF</sequence>
<dbReference type="InterPro" id="IPR013783">
    <property type="entry name" value="Ig-like_fold"/>
</dbReference>
<reference evidence="6" key="1">
    <citation type="submission" date="2025-08" db="UniProtKB">
        <authorList>
            <consortium name="Ensembl"/>
        </authorList>
    </citation>
    <scope>IDENTIFICATION</scope>
</reference>
<dbReference type="PANTHER" id="PTHR11481:SF64">
    <property type="entry name" value="FC RECEPTOR-LIKE PROTEIN 4"/>
    <property type="match status" value="1"/>
</dbReference>
<dbReference type="InterPro" id="IPR003598">
    <property type="entry name" value="Ig_sub2"/>
</dbReference>
<evidence type="ECO:0000256" key="1">
    <source>
        <dbReference type="ARBA" id="ARBA00022729"/>
    </source>
</evidence>
<name>A0A8P4GT96_DICLA</name>
<keyword evidence="2" id="KW-1015">Disulfide bond</keyword>
<dbReference type="GeneTree" id="ENSGT00940000163711"/>
<dbReference type="SMART" id="SM00408">
    <property type="entry name" value="IGc2"/>
    <property type="match status" value="1"/>
</dbReference>
<feature type="compositionally biased region" description="Polar residues" evidence="3">
    <location>
        <begin position="1"/>
        <end position="14"/>
    </location>
</feature>
<dbReference type="Proteomes" id="UP000694389">
    <property type="component" value="Unassembled WGS sequence"/>
</dbReference>
<dbReference type="GO" id="GO:0006955">
    <property type="term" value="P:immune response"/>
    <property type="evidence" value="ECO:0007669"/>
    <property type="project" value="TreeGrafter"/>
</dbReference>
<feature type="region of interest" description="Disordered" evidence="3">
    <location>
        <begin position="1"/>
        <end position="20"/>
    </location>
</feature>
<keyword evidence="7" id="KW-1185">Reference proteome</keyword>
<evidence type="ECO:0008006" key="8">
    <source>
        <dbReference type="Google" id="ProtNLM"/>
    </source>
</evidence>
<dbReference type="InterPro" id="IPR036179">
    <property type="entry name" value="Ig-like_dom_sf"/>
</dbReference>
<dbReference type="AlphaFoldDB" id="A0A8P4GT96"/>
<evidence type="ECO:0000259" key="5">
    <source>
        <dbReference type="SMART" id="SM00409"/>
    </source>
</evidence>
<proteinExistence type="predicted"/>
<dbReference type="PANTHER" id="PTHR11481">
    <property type="entry name" value="IMMUNOGLOBULIN FC RECEPTOR"/>
    <property type="match status" value="1"/>
</dbReference>
<feature type="domain" description="Immunoglobulin" evidence="5">
    <location>
        <begin position="157"/>
        <end position="230"/>
    </location>
</feature>
<dbReference type="SUPFAM" id="SSF48726">
    <property type="entry name" value="Immunoglobulin"/>
    <property type="match status" value="2"/>
</dbReference>
<dbReference type="Ensembl" id="ENSDLAT00005086465.1">
    <property type="protein sequence ID" value="ENSDLAP00005082255.1"/>
    <property type="gene ID" value="ENSDLAG00005033775.1"/>
</dbReference>
<evidence type="ECO:0000256" key="3">
    <source>
        <dbReference type="SAM" id="MobiDB-lite"/>
    </source>
</evidence>
<evidence type="ECO:0000256" key="2">
    <source>
        <dbReference type="ARBA" id="ARBA00023157"/>
    </source>
</evidence>
<keyword evidence="1" id="KW-0732">Signal</keyword>
<dbReference type="Gene3D" id="2.60.40.10">
    <property type="entry name" value="Immunoglobulins"/>
    <property type="match status" value="2"/>
</dbReference>
<dbReference type="GO" id="GO:0009897">
    <property type="term" value="C:external side of plasma membrane"/>
    <property type="evidence" value="ECO:0007669"/>
    <property type="project" value="TreeGrafter"/>
</dbReference>
<feature type="domain" description="Immunoglobulin" evidence="5">
    <location>
        <begin position="71"/>
        <end position="148"/>
    </location>
</feature>
<organism evidence="6 7">
    <name type="scientific">Dicentrarchus labrax</name>
    <name type="common">European seabass</name>
    <name type="synonym">Morone labrax</name>
    <dbReference type="NCBI Taxonomy" id="13489"/>
    <lineage>
        <taxon>Eukaryota</taxon>
        <taxon>Metazoa</taxon>
        <taxon>Chordata</taxon>
        <taxon>Craniata</taxon>
        <taxon>Vertebrata</taxon>
        <taxon>Euteleostomi</taxon>
        <taxon>Actinopterygii</taxon>
        <taxon>Neopterygii</taxon>
        <taxon>Teleostei</taxon>
        <taxon>Neoteleostei</taxon>
        <taxon>Acanthomorphata</taxon>
        <taxon>Eupercaria</taxon>
        <taxon>Moronidae</taxon>
        <taxon>Dicentrarchus</taxon>
    </lineage>
</organism>
<accession>A0A8P4GT96</accession>
<dbReference type="InterPro" id="IPR003599">
    <property type="entry name" value="Ig_sub"/>
</dbReference>
<evidence type="ECO:0000259" key="4">
    <source>
        <dbReference type="SMART" id="SM00408"/>
    </source>
</evidence>
<feature type="domain" description="Immunoglobulin subtype 2" evidence="4">
    <location>
        <begin position="163"/>
        <end position="221"/>
    </location>
</feature>
<dbReference type="GO" id="GO:0007166">
    <property type="term" value="P:cell surface receptor signaling pathway"/>
    <property type="evidence" value="ECO:0007669"/>
    <property type="project" value="TreeGrafter"/>
</dbReference>
<dbReference type="InterPro" id="IPR050488">
    <property type="entry name" value="Ig_Fc_receptor"/>
</dbReference>
<dbReference type="SMART" id="SM00409">
    <property type="entry name" value="IG"/>
    <property type="match status" value="2"/>
</dbReference>